<reference evidence="3" key="1">
    <citation type="journal article" date="2019" name="Int. J. Syst. Evol. Microbiol.">
        <title>The Global Catalogue of Microorganisms (GCM) 10K type strain sequencing project: providing services to taxonomists for standard genome sequencing and annotation.</title>
        <authorList>
            <consortium name="The Broad Institute Genomics Platform"/>
            <consortium name="The Broad Institute Genome Sequencing Center for Infectious Disease"/>
            <person name="Wu L."/>
            <person name="Ma J."/>
        </authorList>
    </citation>
    <scope>NUCLEOTIDE SEQUENCE [LARGE SCALE GENOMIC DNA]</scope>
    <source>
        <strain evidence="3">JCM 15933</strain>
    </source>
</reference>
<comment type="caution">
    <text evidence="2">The sequence shown here is derived from an EMBL/GenBank/DDBJ whole genome shotgun (WGS) entry which is preliminary data.</text>
</comment>
<keyword evidence="3" id="KW-1185">Reference proteome</keyword>
<evidence type="ECO:0000313" key="3">
    <source>
        <dbReference type="Proteomes" id="UP001501470"/>
    </source>
</evidence>
<name>A0ABP4M1R2_9ACTN</name>
<organism evidence="2 3">
    <name type="scientific">Dactylosporangium maewongense</name>
    <dbReference type="NCBI Taxonomy" id="634393"/>
    <lineage>
        <taxon>Bacteria</taxon>
        <taxon>Bacillati</taxon>
        <taxon>Actinomycetota</taxon>
        <taxon>Actinomycetes</taxon>
        <taxon>Micromonosporales</taxon>
        <taxon>Micromonosporaceae</taxon>
        <taxon>Dactylosporangium</taxon>
    </lineage>
</organism>
<proteinExistence type="predicted"/>
<feature type="signal peptide" evidence="1">
    <location>
        <begin position="1"/>
        <end position="22"/>
    </location>
</feature>
<keyword evidence="1" id="KW-0732">Signal</keyword>
<sequence length="703" mass="77555">MLALVTCALMLLQILRPLPAAAAVEALPDDYQYAIGFAETKNTNEWSYLQWDGTAYSEMDWKPLEHRWRGNCEFCIIARSGMHPDVNDAVIGWTAPRAGTVTVRGTIDSRDYGDPANHDIDGVRAFVRQRSGSTLTKVWPSDAYQEIRPGFMAQHIFQTTVAAGDQLLFHVNKNGTTYNDSTSWFPRISYGYTPKFALDQAELVMGPDDFEHIGINDALDASVSVVPKNGSFDFYHSSGGRLQKFRGDLRHPAQTPVYHDQASVRFTNLNQFDGTWWIENIYRTPEGHLLAFCHIENANPATSGWWAGGLAYSTDDGEHFQILGKTIAAEVKQQTGANGNIGGMPFVVKDGYFYVYFTEPGVPTVARAPVTEVLDAARRGTVSTWMKLDRNSGFTSPGMNGVGGWVMPAGETNDYGTHGDAAYSTYLGKYLMAGGSAGAGRGVFLAFGDDPTHFETPTWLLNSDAVNKPTLSPYETIVNLDGSDNGEVGREFYVYFGYYFVWPRDEPTTDIAKEFRWLYRQKVTLNAAGFNRSAVSLGTDYTGKHGENGLDYVQRFPAPGMRYFMMNWNDQDLRWHGDEQFALIDSVGMHPGSTYDVARAWQAPRTGTVRVSAGGGIFTAGGSGADGVRITINRSTSSFKSPVVTVWPAWDSPAAIVAPGTTLPFAPVDIPVTKGEWLYFNVNRNGNNGYDTTVWVPQIAYLP</sequence>
<evidence type="ECO:0000256" key="1">
    <source>
        <dbReference type="SAM" id="SignalP"/>
    </source>
</evidence>
<accession>A0ABP4M1R2</accession>
<dbReference type="EMBL" id="BAAAQD010000013">
    <property type="protein sequence ID" value="GAA1534742.1"/>
    <property type="molecule type" value="Genomic_DNA"/>
</dbReference>
<feature type="chain" id="PRO_5046452871" evidence="1">
    <location>
        <begin position="23"/>
        <end position="703"/>
    </location>
</feature>
<gene>
    <name evidence="2" type="ORF">GCM10009827_061110</name>
</gene>
<evidence type="ECO:0000313" key="2">
    <source>
        <dbReference type="EMBL" id="GAA1534742.1"/>
    </source>
</evidence>
<protein>
    <submittedName>
        <fullName evidence="2">Uncharacterized protein</fullName>
    </submittedName>
</protein>
<dbReference type="Proteomes" id="UP001501470">
    <property type="component" value="Unassembled WGS sequence"/>
</dbReference>